<gene>
    <name evidence="1" type="primary">CNP</name>
</gene>
<sequence length="133" mass="14932">MLGWAQRHRWGLPSTHMLDRSGRGRMPHLPLGWVPTARMRQLAAPQVQVGLSSGSQTGDKADARAKGQEGSKHFILFFFFSFLIKLNSKTKIHKLPPCPPPPPSPALGLRHWFPLLHPTHRDTGHPTEKTKLL</sequence>
<accession>K7AFR0</accession>
<name>K7AFR0_PANTR</name>
<evidence type="ECO:0000313" key="1">
    <source>
        <dbReference type="EMBL" id="JAA16791.1"/>
    </source>
</evidence>
<proteinExistence type="evidence at transcript level"/>
<organism evidence="1">
    <name type="scientific">Pan troglodytes</name>
    <name type="common">Chimpanzee</name>
    <dbReference type="NCBI Taxonomy" id="9598"/>
    <lineage>
        <taxon>Eukaryota</taxon>
        <taxon>Metazoa</taxon>
        <taxon>Chordata</taxon>
        <taxon>Craniata</taxon>
        <taxon>Vertebrata</taxon>
        <taxon>Euteleostomi</taxon>
        <taxon>Mammalia</taxon>
        <taxon>Eutheria</taxon>
        <taxon>Euarchontoglires</taxon>
        <taxon>Primates</taxon>
        <taxon>Haplorrhini</taxon>
        <taxon>Catarrhini</taxon>
        <taxon>Hominidae</taxon>
        <taxon>Pan</taxon>
    </lineage>
</organism>
<dbReference type="EMBL" id="GABF01005354">
    <property type="protein sequence ID" value="JAA16791.1"/>
    <property type="molecule type" value="mRNA"/>
</dbReference>
<protein>
    <submittedName>
        <fullName evidence="1">2',3'-cyclic nucleotide 3' phosphodiesterase</fullName>
    </submittedName>
</protein>
<reference evidence="1" key="1">
    <citation type="submission" date="2012-10" db="EMBL/GenBank/DDBJ databases">
        <title>De novo assembly of the reference chimpanzee transcriptome from NextGen mRNA sequences.</title>
        <authorList>
            <person name="Maudhoo M.D."/>
            <person name="Meehan D.T."/>
            <person name="Norgren R.B.Jr."/>
        </authorList>
    </citation>
    <scope>NUCLEOTIDE SEQUENCE</scope>
    <source>
        <tissue evidence="1">Smooth vascular</tissue>
    </source>
</reference>
<dbReference type="AlphaFoldDB" id="K7AFR0"/>